<evidence type="ECO:0000256" key="1">
    <source>
        <dbReference type="ARBA" id="ARBA00004479"/>
    </source>
</evidence>
<dbReference type="PROSITE" id="PS51450">
    <property type="entry name" value="LRR"/>
    <property type="match status" value="3"/>
</dbReference>
<dbReference type="RefSeq" id="XP_028280489.1">
    <property type="nucleotide sequence ID" value="XM_028424688.1"/>
</dbReference>
<dbReference type="PIRSF" id="PIRSF037595">
    <property type="entry name" value="Toll-like_receptor"/>
    <property type="match status" value="1"/>
</dbReference>
<dbReference type="Gene3D" id="3.40.50.10140">
    <property type="entry name" value="Toll/interleukin-1 receptor homology (TIR) domain"/>
    <property type="match status" value="1"/>
</dbReference>
<accession>A0A6P7JU52</accession>
<dbReference type="FunFam" id="3.80.10.10:FF:000046">
    <property type="entry name" value="Toll-like receptor 2"/>
    <property type="match status" value="1"/>
</dbReference>
<dbReference type="InterPro" id="IPR001611">
    <property type="entry name" value="Leu-rich_rpt"/>
</dbReference>
<evidence type="ECO:0000256" key="2">
    <source>
        <dbReference type="ARBA" id="ARBA00009634"/>
    </source>
</evidence>
<dbReference type="FunFam" id="3.40.50.10140:FF:000001">
    <property type="entry name" value="Toll-like receptor 2"/>
    <property type="match status" value="1"/>
</dbReference>
<dbReference type="OrthoDB" id="1081807at2759"/>
<dbReference type="GO" id="GO:0002224">
    <property type="term" value="P:toll-like receptor signaling pathway"/>
    <property type="evidence" value="ECO:0007669"/>
    <property type="project" value="InterPro"/>
</dbReference>
<dbReference type="GeneID" id="114448047"/>
<keyword evidence="6 18" id="KW-0732">Signal</keyword>
<evidence type="ECO:0000259" key="19">
    <source>
        <dbReference type="PROSITE" id="PS50104"/>
    </source>
</evidence>
<keyword evidence="8" id="KW-0391">Immunity</keyword>
<evidence type="ECO:0000256" key="15">
    <source>
        <dbReference type="PIRSR" id="PIRSR037595-2"/>
    </source>
</evidence>
<reference evidence="21" key="1">
    <citation type="submission" date="2025-08" db="UniProtKB">
        <authorList>
            <consortium name="RefSeq"/>
        </authorList>
    </citation>
    <scope>IDENTIFICATION</scope>
</reference>
<evidence type="ECO:0000256" key="16">
    <source>
        <dbReference type="SAM" id="MobiDB-lite"/>
    </source>
</evidence>
<dbReference type="Pfam" id="PF01582">
    <property type="entry name" value="TIR"/>
    <property type="match status" value="1"/>
</dbReference>
<evidence type="ECO:0000256" key="14">
    <source>
        <dbReference type="ARBA" id="ARBA00023198"/>
    </source>
</evidence>
<keyword evidence="10" id="KW-0520">NAD</keyword>
<dbReference type="PANTHER" id="PTHR24365">
    <property type="entry name" value="TOLL-LIKE RECEPTOR"/>
    <property type="match status" value="1"/>
</dbReference>
<dbReference type="Gene3D" id="3.80.10.10">
    <property type="entry name" value="Ribonuclease Inhibitor"/>
    <property type="match status" value="1"/>
</dbReference>
<dbReference type="Pfam" id="PF13855">
    <property type="entry name" value="LRR_8"/>
    <property type="match status" value="2"/>
</dbReference>
<evidence type="ECO:0000256" key="11">
    <source>
        <dbReference type="ARBA" id="ARBA00023136"/>
    </source>
</evidence>
<feature type="disulfide bond" evidence="15">
    <location>
        <begin position="371"/>
        <end position="400"/>
    </location>
</feature>
<keyword evidence="15" id="KW-1015">Disulfide bond</keyword>
<dbReference type="SUPFAM" id="SSF52047">
    <property type="entry name" value="RNI-like"/>
    <property type="match status" value="1"/>
</dbReference>
<feature type="compositionally biased region" description="Basic and acidic residues" evidence="16">
    <location>
        <begin position="858"/>
        <end position="873"/>
    </location>
</feature>
<dbReference type="PRINTS" id="PR01537">
    <property type="entry name" value="INTRLKN1R1F"/>
</dbReference>
<name>A0A6P7JU52_9TELE</name>
<evidence type="ECO:0000256" key="17">
    <source>
        <dbReference type="SAM" id="Phobius"/>
    </source>
</evidence>
<evidence type="ECO:0000256" key="12">
    <source>
        <dbReference type="ARBA" id="ARBA00023170"/>
    </source>
</evidence>
<dbReference type="SUPFAM" id="SSF52058">
    <property type="entry name" value="L domain-like"/>
    <property type="match status" value="1"/>
</dbReference>
<feature type="domain" description="TIR" evidence="19">
    <location>
        <begin position="671"/>
        <end position="814"/>
    </location>
</feature>
<dbReference type="InterPro" id="IPR017241">
    <property type="entry name" value="Toll-like_receptor"/>
</dbReference>
<keyword evidence="4" id="KW-0433">Leucine-rich repeat</keyword>
<evidence type="ECO:0000256" key="8">
    <source>
        <dbReference type="ARBA" id="ARBA00022859"/>
    </source>
</evidence>
<evidence type="ECO:0000256" key="10">
    <source>
        <dbReference type="ARBA" id="ARBA00023027"/>
    </source>
</evidence>
<keyword evidence="5 17" id="KW-0812">Transmembrane</keyword>
<protein>
    <submittedName>
        <fullName evidence="21">Toll-like receptor 2 type-1 isoform X1</fullName>
    </submittedName>
</protein>
<dbReference type="InterPro" id="IPR035897">
    <property type="entry name" value="Toll_tir_struct_dom_sf"/>
</dbReference>
<evidence type="ECO:0000313" key="21">
    <source>
        <dbReference type="RefSeq" id="XP_028280489.1"/>
    </source>
</evidence>
<dbReference type="GO" id="GO:0004888">
    <property type="term" value="F:transmembrane signaling receptor activity"/>
    <property type="evidence" value="ECO:0007669"/>
    <property type="project" value="InterPro"/>
</dbReference>
<sequence>MPVSRFFAMIWKLIYISALLVQALATATPLSSHNHNEEGPCRIYNFGRSADCLGRQLDRVPQRQFPSSVEEINLSYNKLQAIHADDFFHLPELRKLELQYNNISHIDSDAFKNNTLLEHLNIFNNSLQEIPTAALVPLKNLKNLMMSNNLYKHATLDGSFSNFVNLQILSMGGPLVMGLKRTDFLPLKDIRLQGFAIKCSSNLSYYEPGSLEVIQTKQMGFDMAIDQQPNALLHMLRDLANKTFTVIQFRNLFEFTYYMGEEDIFQGLKDVTAYQLIFHRGKFNENLLRMALMNLQVAPIRNLRLQYIDFARSPTFVDSGAGSSITNLSLDNLDLWYISNPDVLRFDWRFTWFNKIRTLSIYYVYFNSVPCDAWVEMEGVKNLDVSNNRLTNDYIFNQRCDYKGTMPNLHTFNVSSNDLTSLKDLSSLTREFQRMQVLDVSNNKLGSAKDSQDCVWQQNINQIIAHHNQFESEALGCLPTTVHYLDLSYCSLDQLDMTYFEKATSLKTLLLSGNKIKFIPSKWESPSLLTLSLDGNSFGLISKESFKDMPQLSQLRAGNNPYHCTCELHAFVQDTISKGKVNLTDWPSNYRCYHPEAFLNTVISKYFPSRVACDIRLVIVICVATTAAVILILMLICYIFDLPWYTKATYQIIRAKYRAHKEKAAGELGTYTYHAFISYSHSDADWVRDQLLPCLENNKNPYRLCIHERDFMPGRWIIDNIIDNIENSRKVIFVLSRHFVNSEWCNYELYFAQQRAMGKTFSDVILVVKEPIDPNSLPSKYCKLKKMLSTKTYLEWPQQVNQQAFFWAQLKSVLGRPAMTRKGTHSFKRKTSSVGEVSVIELPMEKEIPEVAPLNVVEDPKNKNTRNEDEPNERQIPVVAL</sequence>
<dbReference type="PROSITE" id="PS50104">
    <property type="entry name" value="TIR"/>
    <property type="match status" value="1"/>
</dbReference>
<dbReference type="FunCoup" id="A0A6P7JU52">
    <property type="interactions" value="119"/>
</dbReference>
<dbReference type="InterPro" id="IPR032675">
    <property type="entry name" value="LRR_dom_sf"/>
</dbReference>
<feature type="transmembrane region" description="Helical" evidence="17">
    <location>
        <begin position="617"/>
        <end position="640"/>
    </location>
</feature>
<evidence type="ECO:0000256" key="13">
    <source>
        <dbReference type="ARBA" id="ARBA00023180"/>
    </source>
</evidence>
<keyword evidence="11 17" id="KW-0472">Membrane</keyword>
<dbReference type="InterPro" id="IPR000157">
    <property type="entry name" value="TIR_dom"/>
</dbReference>
<gene>
    <name evidence="21" type="primary">LOC114448047</name>
</gene>
<dbReference type="SMART" id="SM00369">
    <property type="entry name" value="LRR_TYP"/>
    <property type="match status" value="5"/>
</dbReference>
<dbReference type="SMART" id="SM00255">
    <property type="entry name" value="TIR"/>
    <property type="match status" value="1"/>
</dbReference>
<feature type="disulfide bond" evidence="15">
    <location>
        <begin position="454"/>
        <end position="477"/>
    </location>
</feature>
<evidence type="ECO:0000256" key="18">
    <source>
        <dbReference type="SAM" id="SignalP"/>
    </source>
</evidence>
<dbReference type="SUPFAM" id="SSF52200">
    <property type="entry name" value="Toll/Interleukin receptor TIR domain"/>
    <property type="match status" value="1"/>
</dbReference>
<comment type="subcellular location">
    <subcellularLocation>
        <location evidence="1">Membrane</location>
        <topology evidence="1">Single-pass type I membrane protein</topology>
    </subcellularLocation>
</comment>
<keyword evidence="3" id="KW-0399">Innate immunity</keyword>
<dbReference type="GO" id="GO:0045087">
    <property type="term" value="P:innate immune response"/>
    <property type="evidence" value="ECO:0007669"/>
    <property type="project" value="UniProtKB-KW"/>
</dbReference>
<keyword evidence="7" id="KW-0677">Repeat</keyword>
<dbReference type="InParanoid" id="A0A6P7JU52"/>
<evidence type="ECO:0000256" key="6">
    <source>
        <dbReference type="ARBA" id="ARBA00022729"/>
    </source>
</evidence>
<feature type="region of interest" description="Disordered" evidence="16">
    <location>
        <begin position="857"/>
        <end position="881"/>
    </location>
</feature>
<feature type="chain" id="PRO_5027575739" evidence="18">
    <location>
        <begin position="26"/>
        <end position="881"/>
    </location>
</feature>
<evidence type="ECO:0000256" key="5">
    <source>
        <dbReference type="ARBA" id="ARBA00022692"/>
    </source>
</evidence>
<keyword evidence="13" id="KW-0325">Glycoprotein</keyword>
<evidence type="ECO:0000256" key="3">
    <source>
        <dbReference type="ARBA" id="ARBA00022588"/>
    </source>
</evidence>
<dbReference type="GO" id="GO:0005886">
    <property type="term" value="C:plasma membrane"/>
    <property type="evidence" value="ECO:0007669"/>
    <property type="project" value="TreeGrafter"/>
</dbReference>
<keyword evidence="9 17" id="KW-1133">Transmembrane helix</keyword>
<dbReference type="GO" id="GO:0006954">
    <property type="term" value="P:inflammatory response"/>
    <property type="evidence" value="ECO:0007669"/>
    <property type="project" value="UniProtKB-KW"/>
</dbReference>
<organism evidence="20 21">
    <name type="scientific">Parambassis ranga</name>
    <name type="common">Indian glassy fish</name>
    <dbReference type="NCBI Taxonomy" id="210632"/>
    <lineage>
        <taxon>Eukaryota</taxon>
        <taxon>Metazoa</taxon>
        <taxon>Chordata</taxon>
        <taxon>Craniata</taxon>
        <taxon>Vertebrata</taxon>
        <taxon>Euteleostomi</taxon>
        <taxon>Actinopterygii</taxon>
        <taxon>Neopterygii</taxon>
        <taxon>Teleostei</taxon>
        <taxon>Neoteleostei</taxon>
        <taxon>Acanthomorphata</taxon>
        <taxon>Ovalentaria</taxon>
        <taxon>Ambassidae</taxon>
        <taxon>Parambassis</taxon>
    </lineage>
</organism>
<evidence type="ECO:0000256" key="4">
    <source>
        <dbReference type="ARBA" id="ARBA00022614"/>
    </source>
</evidence>
<keyword evidence="14" id="KW-0395">Inflammatory response</keyword>
<evidence type="ECO:0000313" key="20">
    <source>
        <dbReference type="Proteomes" id="UP000515145"/>
    </source>
</evidence>
<keyword evidence="20" id="KW-1185">Reference proteome</keyword>
<feature type="signal peptide" evidence="18">
    <location>
        <begin position="1"/>
        <end position="25"/>
    </location>
</feature>
<dbReference type="Proteomes" id="UP000515145">
    <property type="component" value="Chromosome 16"/>
</dbReference>
<keyword evidence="12" id="KW-0675">Receptor</keyword>
<dbReference type="PANTHER" id="PTHR24365:SF26">
    <property type="entry name" value="TOLL-LIKE RECEPTOR 18"/>
    <property type="match status" value="1"/>
</dbReference>
<evidence type="ECO:0000256" key="7">
    <source>
        <dbReference type="ARBA" id="ARBA00022737"/>
    </source>
</evidence>
<dbReference type="AlphaFoldDB" id="A0A6P7JU52"/>
<evidence type="ECO:0000256" key="9">
    <source>
        <dbReference type="ARBA" id="ARBA00022989"/>
    </source>
</evidence>
<proteinExistence type="inferred from homology"/>
<dbReference type="InterPro" id="IPR003591">
    <property type="entry name" value="Leu-rich_rpt_typical-subtyp"/>
</dbReference>
<comment type="similarity">
    <text evidence="2">Belongs to the Toll-like receptor family.</text>
</comment>